<dbReference type="AlphaFoldDB" id="A0A5R9DWL6"/>
<dbReference type="Proteomes" id="UP000305921">
    <property type="component" value="Unassembled WGS sequence"/>
</dbReference>
<evidence type="ECO:0000313" key="2">
    <source>
        <dbReference type="EMBL" id="TLQ41978.1"/>
    </source>
</evidence>
<protein>
    <submittedName>
        <fullName evidence="2">Uncharacterized protein</fullName>
    </submittedName>
</protein>
<proteinExistence type="predicted"/>
<gene>
    <name evidence="2" type="ORF">FEF34_00625</name>
</gene>
<dbReference type="RefSeq" id="WP_138051390.1">
    <property type="nucleotide sequence ID" value="NZ_VAWE01000001.1"/>
</dbReference>
<name>A0A5R9DWL6_9ACTN</name>
<reference evidence="2 3" key="1">
    <citation type="submission" date="2019-05" db="EMBL/GenBank/DDBJ databases">
        <title>Streptomyces marianii sp. nov., a novel marine actinomycete from southern coast of India.</title>
        <authorList>
            <person name="Iniyan A.M."/>
            <person name="Wink J."/>
            <person name="Ramprasad E."/>
            <person name="Ramana C.V."/>
            <person name="Bunk B."/>
            <person name="Sproer C."/>
            <person name="Joseph F.-J.R.S."/>
            <person name="Vincent S.G.P."/>
        </authorList>
    </citation>
    <scope>NUCLEOTIDE SEQUENCE [LARGE SCALE GENOMIC DNA]</scope>
    <source>
        <strain evidence="2 3">ICN19</strain>
    </source>
</reference>
<evidence type="ECO:0000256" key="1">
    <source>
        <dbReference type="SAM" id="MobiDB-lite"/>
    </source>
</evidence>
<sequence>MAKSSPMSSTVSATVAGDADDPGVRLVDVLDEEQGAREQGGQGTQQHDVRGSALVRQSEGEYPDGRDTWWAIGISPEHASGDRIGHPMPVDGYPFRVGNRFI</sequence>
<feature type="compositionally biased region" description="Polar residues" evidence="1">
    <location>
        <begin position="1"/>
        <end position="13"/>
    </location>
</feature>
<accession>A0A5R9DWL6</accession>
<feature type="region of interest" description="Disordered" evidence="1">
    <location>
        <begin position="1"/>
        <end position="66"/>
    </location>
</feature>
<evidence type="ECO:0000313" key="3">
    <source>
        <dbReference type="Proteomes" id="UP000305921"/>
    </source>
</evidence>
<comment type="caution">
    <text evidence="2">The sequence shown here is derived from an EMBL/GenBank/DDBJ whole genome shotgun (WGS) entry which is preliminary data.</text>
</comment>
<dbReference type="EMBL" id="VAWE01000001">
    <property type="protein sequence ID" value="TLQ41978.1"/>
    <property type="molecule type" value="Genomic_DNA"/>
</dbReference>
<keyword evidence="3" id="KW-1185">Reference proteome</keyword>
<organism evidence="2 3">
    <name type="scientific">Streptomyces marianii</name>
    <dbReference type="NCBI Taxonomy" id="1817406"/>
    <lineage>
        <taxon>Bacteria</taxon>
        <taxon>Bacillati</taxon>
        <taxon>Actinomycetota</taxon>
        <taxon>Actinomycetes</taxon>
        <taxon>Kitasatosporales</taxon>
        <taxon>Streptomycetaceae</taxon>
        <taxon>Streptomyces</taxon>
    </lineage>
</organism>